<dbReference type="AlphaFoldDB" id="A0A7R9EE83"/>
<organism evidence="1">
    <name type="scientific">Timema monikensis</name>
    <dbReference type="NCBI Taxonomy" id="170555"/>
    <lineage>
        <taxon>Eukaryota</taxon>
        <taxon>Metazoa</taxon>
        <taxon>Ecdysozoa</taxon>
        <taxon>Arthropoda</taxon>
        <taxon>Hexapoda</taxon>
        <taxon>Insecta</taxon>
        <taxon>Pterygota</taxon>
        <taxon>Neoptera</taxon>
        <taxon>Polyneoptera</taxon>
        <taxon>Phasmatodea</taxon>
        <taxon>Timematodea</taxon>
        <taxon>Timematoidea</taxon>
        <taxon>Timematidae</taxon>
        <taxon>Timema</taxon>
    </lineage>
</organism>
<name>A0A7R9EE83_9NEOP</name>
<dbReference type="EMBL" id="OB794937">
    <property type="protein sequence ID" value="CAD7431375.1"/>
    <property type="molecule type" value="Genomic_DNA"/>
</dbReference>
<gene>
    <name evidence="1" type="ORF">TMSB3V08_LOCUS8112</name>
</gene>
<reference evidence="1" key="1">
    <citation type="submission" date="2020-11" db="EMBL/GenBank/DDBJ databases">
        <authorList>
            <person name="Tran Van P."/>
        </authorList>
    </citation>
    <scope>NUCLEOTIDE SEQUENCE</scope>
</reference>
<sequence>MSSSFIIEQFSKYIKSVSHDTSSYLKSSVLASTSSSSVMMKMDSKEFLQTIKAEPTFNYSLELHQEMNLKTEELLLKIEVDVEPSLNLEDQIKLNEENDILTLRLSPPIKKELMEDSSNSTLYESWKPSEEYLSWGYIQETNENKPITLSQPNSIREAEYINTFKTCQNNTNKEISPECHTNINPNASQYKCDLCVHSSPVLYQRGEGGFEPPPTIVWGSAKIYTDPKIK</sequence>
<evidence type="ECO:0000313" key="1">
    <source>
        <dbReference type="EMBL" id="CAD7431375.1"/>
    </source>
</evidence>
<protein>
    <submittedName>
        <fullName evidence="1">Uncharacterized protein</fullName>
    </submittedName>
</protein>
<accession>A0A7R9EE83</accession>
<proteinExistence type="predicted"/>